<dbReference type="PROSITE" id="PS50157">
    <property type="entry name" value="ZINC_FINGER_C2H2_2"/>
    <property type="match status" value="1"/>
</dbReference>
<dbReference type="SUPFAM" id="SSF57667">
    <property type="entry name" value="beta-beta-alpha zinc fingers"/>
    <property type="match status" value="1"/>
</dbReference>
<name>A0A7I8VQ78_9ANNE</name>
<organism evidence="15 16">
    <name type="scientific">Dimorphilus gyrociliatus</name>
    <dbReference type="NCBI Taxonomy" id="2664684"/>
    <lineage>
        <taxon>Eukaryota</taxon>
        <taxon>Metazoa</taxon>
        <taxon>Spiralia</taxon>
        <taxon>Lophotrochozoa</taxon>
        <taxon>Annelida</taxon>
        <taxon>Polychaeta</taxon>
        <taxon>Polychaeta incertae sedis</taxon>
        <taxon>Dinophilidae</taxon>
        <taxon>Dimorphilus</taxon>
    </lineage>
</organism>
<evidence type="ECO:0000259" key="14">
    <source>
        <dbReference type="PROSITE" id="PS50157"/>
    </source>
</evidence>
<dbReference type="Pfam" id="PF26014">
    <property type="entry name" value="SH3_AEBP2_C"/>
    <property type="match status" value="1"/>
</dbReference>
<reference evidence="15 16" key="1">
    <citation type="submission" date="2020-08" db="EMBL/GenBank/DDBJ databases">
        <authorList>
            <person name="Hejnol A."/>
        </authorList>
    </citation>
    <scope>NUCLEOTIDE SEQUENCE [LARGE SCALE GENOMIC DNA]</scope>
</reference>
<evidence type="ECO:0000256" key="10">
    <source>
        <dbReference type="ARBA" id="ARBA00023242"/>
    </source>
</evidence>
<dbReference type="AlphaFoldDB" id="A0A7I8VQ78"/>
<keyword evidence="8" id="KW-0805">Transcription regulation</keyword>
<evidence type="ECO:0000256" key="7">
    <source>
        <dbReference type="ARBA" id="ARBA00022853"/>
    </source>
</evidence>
<evidence type="ECO:0000256" key="6">
    <source>
        <dbReference type="ARBA" id="ARBA00022833"/>
    </source>
</evidence>
<keyword evidence="9" id="KW-0804">Transcription</keyword>
<dbReference type="PANTHER" id="PTHR46541:SF1">
    <property type="entry name" value="ZINC FINGER PROTEIN AEBP2"/>
    <property type="match status" value="1"/>
</dbReference>
<feature type="domain" description="C2H2-type" evidence="14">
    <location>
        <begin position="206"/>
        <end position="235"/>
    </location>
</feature>
<dbReference type="GO" id="GO:0006357">
    <property type="term" value="P:regulation of transcription by RNA polymerase II"/>
    <property type="evidence" value="ECO:0007669"/>
    <property type="project" value="TreeGrafter"/>
</dbReference>
<dbReference type="SMART" id="SM00355">
    <property type="entry name" value="ZnF_C2H2"/>
    <property type="match status" value="3"/>
</dbReference>
<dbReference type="InterPro" id="IPR036236">
    <property type="entry name" value="Znf_C2H2_sf"/>
</dbReference>
<dbReference type="InterPro" id="IPR013087">
    <property type="entry name" value="Znf_C2H2_type"/>
</dbReference>
<protein>
    <submittedName>
        <fullName evidence="15">DgyrCDS6206</fullName>
    </submittedName>
</protein>
<evidence type="ECO:0000256" key="3">
    <source>
        <dbReference type="ARBA" id="ARBA00022723"/>
    </source>
</evidence>
<evidence type="ECO:0000256" key="13">
    <source>
        <dbReference type="SAM" id="MobiDB-lite"/>
    </source>
</evidence>
<evidence type="ECO:0000256" key="12">
    <source>
        <dbReference type="PROSITE-ProRule" id="PRU00042"/>
    </source>
</evidence>
<dbReference type="OrthoDB" id="9984614at2759"/>
<accession>A0A7I8VQ78</accession>
<evidence type="ECO:0000256" key="8">
    <source>
        <dbReference type="ARBA" id="ARBA00023015"/>
    </source>
</evidence>
<gene>
    <name evidence="15" type="ORF">DGYR_LOCUS5966</name>
</gene>
<keyword evidence="2" id="KW-0678">Repressor</keyword>
<dbReference type="Proteomes" id="UP000549394">
    <property type="component" value="Unassembled WGS sequence"/>
</dbReference>
<evidence type="ECO:0000256" key="5">
    <source>
        <dbReference type="ARBA" id="ARBA00022771"/>
    </source>
</evidence>
<keyword evidence="7" id="KW-0156">Chromatin regulator</keyword>
<sequence length="384" mass="43758">MKRNHKLLDRETKVNGVHSVVPLSTENSGKRLRRSARNGELCLLNNSSNSPGLNGVINQVVDPSSDKLIGNGKKGLRKKNQVNAENESFKKPLRADFIDSNSSKKVQTIQRKRTQNQVQNGKLKNNLDEPDASAYSEKICCKWSNCSCKIEPSELLDHLTKSHVDPQKENNTHICLWKGCKVFEKPSKLQAWLERHVISHVGNRPYKCIVTGCKSTFASYVLLQRHINCHFKEKNGSVSNSSISSSNLCTRDPLRKKKKRRKKLPSCVPVTPLLDFFDEPSVKRINDRLEELANSLDVDLSSSCRPVVKFTCSVIARTFDKQDKEKFLVRWFPDNVFQDEWIAAKDYQSSKDVPIGKLPSNLPNSSPSFPAFYKRQRFRSCKRK</sequence>
<evidence type="ECO:0000256" key="4">
    <source>
        <dbReference type="ARBA" id="ARBA00022737"/>
    </source>
</evidence>
<evidence type="ECO:0000256" key="11">
    <source>
        <dbReference type="ARBA" id="ARBA00037930"/>
    </source>
</evidence>
<proteinExistence type="inferred from homology"/>
<keyword evidence="6" id="KW-0862">Zinc</keyword>
<feature type="region of interest" description="Disordered" evidence="13">
    <location>
        <begin position="100"/>
        <end position="129"/>
    </location>
</feature>
<dbReference type="PANTHER" id="PTHR46541">
    <property type="entry name" value="ZINC FINGER PROTEIN AEBP2"/>
    <property type="match status" value="1"/>
</dbReference>
<dbReference type="InterPro" id="IPR052130">
    <property type="entry name" value="AEBP2/jing_C2H2-ZnF"/>
</dbReference>
<dbReference type="PROSITE" id="PS00028">
    <property type="entry name" value="ZINC_FINGER_C2H2_1"/>
    <property type="match status" value="1"/>
</dbReference>
<dbReference type="GO" id="GO:0008270">
    <property type="term" value="F:zinc ion binding"/>
    <property type="evidence" value="ECO:0007669"/>
    <property type="project" value="UniProtKB-KW"/>
</dbReference>
<dbReference type="GO" id="GO:0035098">
    <property type="term" value="C:ESC/E(Z) complex"/>
    <property type="evidence" value="ECO:0007669"/>
    <property type="project" value="TreeGrafter"/>
</dbReference>
<comment type="caution">
    <text evidence="15">The sequence shown here is derived from an EMBL/GenBank/DDBJ whole genome shotgun (WGS) entry which is preliminary data.</text>
</comment>
<keyword evidence="10" id="KW-0539">Nucleus</keyword>
<evidence type="ECO:0000256" key="2">
    <source>
        <dbReference type="ARBA" id="ARBA00022491"/>
    </source>
</evidence>
<evidence type="ECO:0000313" key="16">
    <source>
        <dbReference type="Proteomes" id="UP000549394"/>
    </source>
</evidence>
<evidence type="ECO:0000256" key="9">
    <source>
        <dbReference type="ARBA" id="ARBA00023163"/>
    </source>
</evidence>
<keyword evidence="3" id="KW-0479">Metal-binding</keyword>
<keyword evidence="4" id="KW-0677">Repeat</keyword>
<feature type="compositionally biased region" description="Polar residues" evidence="13">
    <location>
        <begin position="100"/>
        <end position="123"/>
    </location>
</feature>
<keyword evidence="5 12" id="KW-0863">Zinc-finger</keyword>
<dbReference type="Gene3D" id="3.30.160.60">
    <property type="entry name" value="Classic Zinc Finger"/>
    <property type="match status" value="2"/>
</dbReference>
<comment type="similarity">
    <text evidence="11">Belongs to the AEBP2/jing C2H2-type zinc-finger family.</text>
</comment>
<evidence type="ECO:0000256" key="1">
    <source>
        <dbReference type="ARBA" id="ARBA00004123"/>
    </source>
</evidence>
<comment type="subcellular location">
    <subcellularLocation>
        <location evidence="1">Nucleus</location>
    </subcellularLocation>
</comment>
<dbReference type="InterPro" id="IPR059034">
    <property type="entry name" value="SH3_AEBP2_C"/>
</dbReference>
<dbReference type="EMBL" id="CAJFCJ010000007">
    <property type="protein sequence ID" value="CAD5117437.1"/>
    <property type="molecule type" value="Genomic_DNA"/>
</dbReference>
<keyword evidence="16" id="KW-1185">Reference proteome</keyword>
<evidence type="ECO:0000313" key="15">
    <source>
        <dbReference type="EMBL" id="CAD5117437.1"/>
    </source>
</evidence>
<dbReference type="GO" id="GO:0006325">
    <property type="term" value="P:chromatin organization"/>
    <property type="evidence" value="ECO:0007669"/>
    <property type="project" value="UniProtKB-KW"/>
</dbReference>